<evidence type="ECO:0000313" key="3">
    <source>
        <dbReference type="Proteomes" id="UP000191135"/>
    </source>
</evidence>
<dbReference type="InterPro" id="IPR037914">
    <property type="entry name" value="SpoVT-AbrB_sf"/>
</dbReference>
<dbReference type="STRING" id="1122214.Mame_00995"/>
<protein>
    <submittedName>
        <fullName evidence="2">Virulence-associated protein</fullName>
    </submittedName>
</protein>
<dbReference type="Gene3D" id="2.10.260.10">
    <property type="match status" value="1"/>
</dbReference>
<dbReference type="InterPro" id="IPR007159">
    <property type="entry name" value="SpoVT-AbrB_dom"/>
</dbReference>
<dbReference type="GO" id="GO:0003677">
    <property type="term" value="F:DNA binding"/>
    <property type="evidence" value="ECO:0007669"/>
    <property type="project" value="InterPro"/>
</dbReference>
<keyword evidence="3" id="KW-1185">Reference proteome</keyword>
<dbReference type="OrthoDB" id="7173678at2"/>
<dbReference type="SUPFAM" id="SSF89447">
    <property type="entry name" value="AbrB/MazE/MraZ-like"/>
    <property type="match status" value="1"/>
</dbReference>
<dbReference type="Pfam" id="PF04014">
    <property type="entry name" value="MazE_antitoxin"/>
    <property type="match status" value="1"/>
</dbReference>
<dbReference type="SMART" id="SM00966">
    <property type="entry name" value="SpoVT_AbrB"/>
    <property type="match status" value="1"/>
</dbReference>
<evidence type="ECO:0000313" key="2">
    <source>
        <dbReference type="EMBL" id="AQZ50367.1"/>
    </source>
</evidence>
<sequence length="88" mass="10382">MSNRITKERKSRIFMNGRSRAVRIPSEFELEGDEVIIRQEESGLITIEPVKKKMTPREVIEWLRAEPPLPEDEWLPEIEDLPPRDVDL</sequence>
<dbReference type="KEGG" id="mmed:Mame_00995"/>
<dbReference type="RefSeq" id="WP_018064851.1">
    <property type="nucleotide sequence ID" value="NZ_AQWH01000009.1"/>
</dbReference>
<evidence type="ECO:0000259" key="1">
    <source>
        <dbReference type="SMART" id="SM00966"/>
    </source>
</evidence>
<accession>A0A1U9YY45</accession>
<dbReference type="AlphaFoldDB" id="A0A1U9YY45"/>
<proteinExistence type="predicted"/>
<name>A0A1U9YY45_9HYPH</name>
<feature type="domain" description="SpoVT-AbrB" evidence="1">
    <location>
        <begin position="14"/>
        <end position="55"/>
    </location>
</feature>
<organism evidence="2 3">
    <name type="scientific">Martelella mediterranea DSM 17316</name>
    <dbReference type="NCBI Taxonomy" id="1122214"/>
    <lineage>
        <taxon>Bacteria</taxon>
        <taxon>Pseudomonadati</taxon>
        <taxon>Pseudomonadota</taxon>
        <taxon>Alphaproteobacteria</taxon>
        <taxon>Hyphomicrobiales</taxon>
        <taxon>Aurantimonadaceae</taxon>
        <taxon>Martelella</taxon>
    </lineage>
</organism>
<reference evidence="2 3" key="1">
    <citation type="submission" date="2017-03" db="EMBL/GenBank/DDBJ databases">
        <title>Foreign affairs: Plasmid Transfer between Roseobacters and Rhizobia.</title>
        <authorList>
            <person name="Bartling P."/>
            <person name="Bunk B."/>
            <person name="Overmann J."/>
            <person name="Brinkmann H."/>
            <person name="Petersen J."/>
        </authorList>
    </citation>
    <scope>NUCLEOTIDE SEQUENCE [LARGE SCALE GENOMIC DNA]</scope>
    <source>
        <strain evidence="2 3">MACL11</strain>
    </source>
</reference>
<dbReference type="Proteomes" id="UP000191135">
    <property type="component" value="Chromosome"/>
</dbReference>
<dbReference type="EMBL" id="CP020330">
    <property type="protein sequence ID" value="AQZ50367.1"/>
    <property type="molecule type" value="Genomic_DNA"/>
</dbReference>
<dbReference type="eggNOG" id="COG4456">
    <property type="taxonomic scope" value="Bacteria"/>
</dbReference>
<gene>
    <name evidence="2" type="ORF">Mame_00995</name>
</gene>